<name>A0A9D3X503_9SAUR</name>
<dbReference type="Proteomes" id="UP000827986">
    <property type="component" value="Unassembled WGS sequence"/>
</dbReference>
<feature type="compositionally biased region" description="Basic residues" evidence="1">
    <location>
        <begin position="53"/>
        <end position="69"/>
    </location>
</feature>
<dbReference type="AlphaFoldDB" id="A0A9D3X503"/>
<organism evidence="2 3">
    <name type="scientific">Mauremys mutica</name>
    <name type="common">yellowpond turtle</name>
    <dbReference type="NCBI Taxonomy" id="74926"/>
    <lineage>
        <taxon>Eukaryota</taxon>
        <taxon>Metazoa</taxon>
        <taxon>Chordata</taxon>
        <taxon>Craniata</taxon>
        <taxon>Vertebrata</taxon>
        <taxon>Euteleostomi</taxon>
        <taxon>Archelosauria</taxon>
        <taxon>Testudinata</taxon>
        <taxon>Testudines</taxon>
        <taxon>Cryptodira</taxon>
        <taxon>Durocryptodira</taxon>
        <taxon>Testudinoidea</taxon>
        <taxon>Geoemydidae</taxon>
        <taxon>Geoemydinae</taxon>
        <taxon>Mauremys</taxon>
    </lineage>
</organism>
<reference evidence="2" key="1">
    <citation type="submission" date="2021-09" db="EMBL/GenBank/DDBJ databases">
        <title>The genome of Mauremys mutica provides insights into the evolution of semi-aquatic lifestyle.</title>
        <authorList>
            <person name="Gong S."/>
            <person name="Gao Y."/>
        </authorList>
    </citation>
    <scope>NUCLEOTIDE SEQUENCE</scope>
    <source>
        <strain evidence="2">MM-2020</strain>
        <tissue evidence="2">Muscle</tissue>
    </source>
</reference>
<protein>
    <submittedName>
        <fullName evidence="2">Uncharacterized protein</fullName>
    </submittedName>
</protein>
<feature type="compositionally biased region" description="Basic and acidic residues" evidence="1">
    <location>
        <begin position="36"/>
        <end position="52"/>
    </location>
</feature>
<keyword evidence="3" id="KW-1185">Reference proteome</keyword>
<evidence type="ECO:0000313" key="2">
    <source>
        <dbReference type="EMBL" id="KAH1173421.1"/>
    </source>
</evidence>
<sequence>MRGRAAGTGRDRVCGKGRAGTGRDRVCRGGRAAKRSRADGRVAKRSRADGRAAKRGPAKRSRAGRRQAKRGPELGKLQMKAEVTLHVVDEEDLNGITRRVKVHFI</sequence>
<gene>
    <name evidence="2" type="ORF">KIL84_017260</name>
</gene>
<evidence type="ECO:0000313" key="3">
    <source>
        <dbReference type="Proteomes" id="UP000827986"/>
    </source>
</evidence>
<proteinExistence type="predicted"/>
<comment type="caution">
    <text evidence="2">The sequence shown here is derived from an EMBL/GenBank/DDBJ whole genome shotgun (WGS) entry which is preliminary data.</text>
</comment>
<feature type="region of interest" description="Disordered" evidence="1">
    <location>
        <begin position="1"/>
        <end position="77"/>
    </location>
</feature>
<dbReference type="EMBL" id="JAHDVG010000482">
    <property type="protein sequence ID" value="KAH1173421.1"/>
    <property type="molecule type" value="Genomic_DNA"/>
</dbReference>
<accession>A0A9D3X503</accession>
<evidence type="ECO:0000256" key="1">
    <source>
        <dbReference type="SAM" id="MobiDB-lite"/>
    </source>
</evidence>